<sequence>MKVATILQGVCALLLFGAAACLFLQAGHGSLIYFSSGVGIQPLEIGKLLILLVLLLETLFIALVIDARARRRRLIWAVPLAWLLLLVVFPLGIEGRLWSEASYADGRPMTDERSGERVKSWDAFFGYVPLWRARFEAKPPYDRYETTDLYNRRAYDGNLLWGTGLLYGLNRRSIPRFDDGSGQVYECELERTRHVLGFYWRDRAGSLLEYAEPDALPADRCRLIGMPAVGSQIRSRVDQSRRIRLMR</sequence>
<gene>
    <name evidence="2" type="ORF">DNK44_19120</name>
</gene>
<dbReference type="AlphaFoldDB" id="A0A4V2KBR1"/>
<proteinExistence type="predicted"/>
<evidence type="ECO:0000313" key="2">
    <source>
        <dbReference type="EMBL" id="TBU88172.1"/>
    </source>
</evidence>
<dbReference type="Proteomes" id="UP000293172">
    <property type="component" value="Unassembled WGS sequence"/>
</dbReference>
<name>A0A4V2KBR1_9GAMM</name>
<accession>A0A4V2KBR1</accession>
<comment type="caution">
    <text evidence="2">The sequence shown here is derived from an EMBL/GenBank/DDBJ whole genome shotgun (WGS) entry which is preliminary data.</text>
</comment>
<keyword evidence="1" id="KW-0812">Transmembrane</keyword>
<reference evidence="2 3" key="1">
    <citation type="submission" date="2018-06" db="EMBL/GenBank/DDBJ databases">
        <title>Three novel Pseudomonas species isolated from symptomatic oak.</title>
        <authorList>
            <person name="Bueno-Gonzalez V."/>
            <person name="Brady C."/>
        </authorList>
    </citation>
    <scope>NUCLEOTIDE SEQUENCE [LARGE SCALE GENOMIC DNA]</scope>
    <source>
        <strain evidence="2 3">P6B</strain>
    </source>
</reference>
<dbReference type="EMBL" id="QJUL01000032">
    <property type="protein sequence ID" value="TBU88172.1"/>
    <property type="molecule type" value="Genomic_DNA"/>
</dbReference>
<evidence type="ECO:0000256" key="1">
    <source>
        <dbReference type="SAM" id="Phobius"/>
    </source>
</evidence>
<evidence type="ECO:0000313" key="3">
    <source>
        <dbReference type="Proteomes" id="UP000293172"/>
    </source>
</evidence>
<keyword evidence="1" id="KW-0472">Membrane</keyword>
<keyword evidence="1" id="KW-1133">Transmembrane helix</keyword>
<organism evidence="2 3">
    <name type="scientific">Phytopseudomonas dryadis</name>
    <dbReference type="NCBI Taxonomy" id="2487520"/>
    <lineage>
        <taxon>Bacteria</taxon>
        <taxon>Pseudomonadati</taxon>
        <taxon>Pseudomonadota</taxon>
        <taxon>Gammaproteobacteria</taxon>
        <taxon>Pseudomonadales</taxon>
        <taxon>Pseudomonadaceae</taxon>
        <taxon>Phytopseudomonas</taxon>
    </lineage>
</organism>
<feature type="transmembrane region" description="Helical" evidence="1">
    <location>
        <begin position="45"/>
        <end position="65"/>
    </location>
</feature>
<dbReference type="RefSeq" id="WP_131198765.1">
    <property type="nucleotide sequence ID" value="NZ_QJUL01000032.1"/>
</dbReference>
<feature type="transmembrane region" description="Helical" evidence="1">
    <location>
        <begin position="74"/>
        <end position="93"/>
    </location>
</feature>
<protein>
    <submittedName>
        <fullName evidence="2">Uncharacterized protein</fullName>
    </submittedName>
</protein>
<dbReference type="PROSITE" id="PS51257">
    <property type="entry name" value="PROKAR_LIPOPROTEIN"/>
    <property type="match status" value="1"/>
</dbReference>